<comment type="catalytic activity">
    <reaction evidence="1 10">
        <text>ATP-dependent breakage, passage and rejoining of double-stranded DNA.</text>
        <dbReference type="EC" id="5.6.2.2"/>
    </reaction>
</comment>
<dbReference type="CDD" id="cd03366">
    <property type="entry name" value="TOPRIM_TopoIIA_GyrB"/>
    <property type="match status" value="1"/>
</dbReference>
<dbReference type="PANTHER" id="PTHR45866">
    <property type="entry name" value="DNA GYRASE/TOPOISOMERASE SUBUNIT B"/>
    <property type="match status" value="1"/>
</dbReference>
<dbReference type="GO" id="GO:0006261">
    <property type="term" value="P:DNA-templated DNA replication"/>
    <property type="evidence" value="ECO:0007669"/>
    <property type="project" value="UniProtKB-UniRule"/>
</dbReference>
<evidence type="ECO:0000313" key="14">
    <source>
        <dbReference type="Proteomes" id="UP000465263"/>
    </source>
</evidence>
<proteinExistence type="inferred from homology"/>
<dbReference type="PROSITE" id="PS50880">
    <property type="entry name" value="TOPRIM"/>
    <property type="match status" value="1"/>
</dbReference>
<feature type="domain" description="Toprim" evidence="12">
    <location>
        <begin position="448"/>
        <end position="562"/>
    </location>
</feature>
<evidence type="ECO:0000256" key="11">
    <source>
        <dbReference type="SAM" id="MobiDB-lite"/>
    </source>
</evidence>
<evidence type="ECO:0000259" key="12">
    <source>
        <dbReference type="PROSITE" id="PS50880"/>
    </source>
</evidence>
<comment type="similarity">
    <text evidence="2 10">Belongs to the type II topoisomerase GyrB family.</text>
</comment>
<feature type="region of interest" description="Disordered" evidence="11">
    <location>
        <begin position="219"/>
        <end position="238"/>
    </location>
</feature>
<keyword evidence="9 10" id="KW-0413">Isomerase</keyword>
<dbReference type="SMART" id="SM00387">
    <property type="entry name" value="HATPase_c"/>
    <property type="match status" value="1"/>
</dbReference>
<dbReference type="SUPFAM" id="SSF55874">
    <property type="entry name" value="ATPase domain of HSP90 chaperone/DNA topoisomerase II/histidine kinase"/>
    <property type="match status" value="1"/>
</dbReference>
<feature type="binding site" evidence="10">
    <location>
        <position position="527"/>
    </location>
    <ligand>
        <name>Mg(2+)</name>
        <dbReference type="ChEBI" id="CHEBI:18420"/>
        <label>1</label>
        <note>catalytic</note>
    </ligand>
</feature>
<accession>A0A7I9XNK1</accession>
<dbReference type="FunFam" id="3.40.50.670:FF:000002">
    <property type="entry name" value="DNA gyrase subunit B"/>
    <property type="match status" value="1"/>
</dbReference>
<dbReference type="InterPro" id="IPR001241">
    <property type="entry name" value="Topo_IIA"/>
</dbReference>
<keyword evidence="8" id="KW-0238">DNA-binding</keyword>
<feature type="binding site" evidence="10">
    <location>
        <position position="454"/>
    </location>
    <ligand>
        <name>Mg(2+)</name>
        <dbReference type="ChEBI" id="CHEBI:18420"/>
        <label>1</label>
        <note>catalytic</note>
    </ligand>
</feature>
<dbReference type="NCBIfam" id="NF004189">
    <property type="entry name" value="PRK05644.1"/>
    <property type="match status" value="1"/>
</dbReference>
<dbReference type="SUPFAM" id="SSF56719">
    <property type="entry name" value="Type II DNA topoisomerase"/>
    <property type="match status" value="1"/>
</dbReference>
<dbReference type="Pfam" id="PF00204">
    <property type="entry name" value="DNA_gyraseB"/>
    <property type="match status" value="1"/>
</dbReference>
<dbReference type="PRINTS" id="PR00418">
    <property type="entry name" value="TPI2FAMILY"/>
</dbReference>
<dbReference type="NCBIfam" id="TIGR01059">
    <property type="entry name" value="gyrB"/>
    <property type="match status" value="1"/>
</dbReference>
<dbReference type="GO" id="GO:0005694">
    <property type="term" value="C:chromosome"/>
    <property type="evidence" value="ECO:0007669"/>
    <property type="project" value="InterPro"/>
</dbReference>
<evidence type="ECO:0000256" key="2">
    <source>
        <dbReference type="ARBA" id="ARBA00010708"/>
    </source>
</evidence>
<dbReference type="GO" id="GO:0046872">
    <property type="term" value="F:metal ion binding"/>
    <property type="evidence" value="ECO:0007669"/>
    <property type="project" value="UniProtKB-KW"/>
</dbReference>
<dbReference type="AlphaFoldDB" id="A0A7I9XNK1"/>
<feature type="binding site" evidence="10">
    <location>
        <position position="529"/>
    </location>
    <ligand>
        <name>Mg(2+)</name>
        <dbReference type="ChEBI" id="CHEBI:18420"/>
        <label>2</label>
    </ligand>
</feature>
<dbReference type="SMART" id="SM00433">
    <property type="entry name" value="TOP2c"/>
    <property type="match status" value="1"/>
</dbReference>
<evidence type="ECO:0000256" key="5">
    <source>
        <dbReference type="ARBA" id="ARBA00022840"/>
    </source>
</evidence>
<evidence type="ECO:0000256" key="9">
    <source>
        <dbReference type="ARBA" id="ARBA00023235"/>
    </source>
</evidence>
<evidence type="ECO:0000256" key="3">
    <source>
        <dbReference type="ARBA" id="ARBA00022723"/>
    </source>
</evidence>
<evidence type="ECO:0000256" key="8">
    <source>
        <dbReference type="ARBA" id="ARBA00023125"/>
    </source>
</evidence>
<dbReference type="Pfam" id="PF00986">
    <property type="entry name" value="DNA_gyraseB_C"/>
    <property type="match status" value="1"/>
</dbReference>
<comment type="function">
    <text evidence="10">A type II topoisomerase that negatively supercoils closed circular double-stranded (ds) DNA in an ATP-dependent manner to modulate DNA topology and maintain chromosomes in an underwound state. Negative supercoiling favors strand separation, and DNA replication, transcription, recombination and repair, all of which involve strand separation. Also able to catalyze the interconversion of other topological isomers of dsDNA rings, including catenanes and knotted rings. Type II topoisomerases break and join 2 DNA strands simultaneously in an ATP-dependent manner.</text>
</comment>
<dbReference type="CDD" id="cd16928">
    <property type="entry name" value="HATPase_GyrB-like"/>
    <property type="match status" value="1"/>
</dbReference>
<feature type="binding site" evidence="10">
    <location>
        <position position="527"/>
    </location>
    <ligand>
        <name>Mg(2+)</name>
        <dbReference type="ChEBI" id="CHEBI:18420"/>
        <label>2</label>
    </ligand>
</feature>
<sequence length="671" mass="73564">MAAQNKYGADSIKVLEGLEAVRKRPGMYIGSTGERGLHHLIWEVVDNAVDEAMAGFASKVAVRILEDGGVEVTDDGRGIPVAMHATGIPTVDVVMTVLHAGGKFEEGAYSVSGGLHGVGVSVVNALSSRLEADICVDGHEWFQTYDKSMPGTLKKGDPTTKSGTTIRFWADPEVFETTNYDFETVARRLQEMAFLNKGLTIELTDERVRTEEVVDEVVSDTAEAPKSAEDKAAEAEAPHKVKHRVFHYPGGLRDFVAHINRTKTAIHPTVIDFDGKGTGHEVEIAMQWNGGYSESVHTFANTINTAEGGTHEEGFRSALTSVVNRYAKDKKLLKDKDPNLTGEDIREGLAAVISVKVSQPQFEGQTKTKLGNTEVKSFVQKVCNEQLSHWLEANPAEAKVVINKAVSSAQAREAARKARALVRRKSATDLGGLPGKLADCRSNDPTKSELYVVEGDSAGGSAKSGRDSMFQAILPLRGKIINVEKARIDRVLKNNEVQAIITALGTGIHDEFDISKLRYHKIVLMADADVDGQHISTLLLTLLFRFMRPLIENGHVFLAQPPLYKLKWQRGAEPEFAYSDRERDGLLEAGKAAGKKINVDDGIQRYKGLGEMDAKELWETTMDPTVRVLRQVTLDDAAAADELFSILMGEDVEARRSFITRNAKDVRFLDV</sequence>
<dbReference type="EC" id="5.6.2.2" evidence="10"/>
<keyword evidence="5 10" id="KW-0067">ATP-binding</keyword>
<comment type="caution">
    <text evidence="13">The sequence shown here is derived from an EMBL/GenBank/DDBJ whole genome shotgun (WGS) entry which is preliminary data.</text>
</comment>
<dbReference type="Gene3D" id="3.30.230.10">
    <property type="match status" value="1"/>
</dbReference>
<comment type="cofactor">
    <cofactor evidence="10">
        <name>Mg(2+)</name>
        <dbReference type="ChEBI" id="CHEBI:18420"/>
    </cofactor>
    <cofactor evidence="10">
        <name>Mn(2+)</name>
        <dbReference type="ChEBI" id="CHEBI:29035"/>
    </cofactor>
    <cofactor evidence="10">
        <name>Ca(2+)</name>
        <dbReference type="ChEBI" id="CHEBI:29108"/>
    </cofactor>
    <text evidence="10">Binds two Mg(2+) per subunit. The magnesium ions form salt bridges with both the protein and the DNA. Can also accept other divalent metal cations, such as Mn(2+) or Ca(2+).</text>
</comment>
<evidence type="ECO:0000256" key="7">
    <source>
        <dbReference type="ARBA" id="ARBA00023029"/>
    </source>
</evidence>
<dbReference type="InterPro" id="IPR013506">
    <property type="entry name" value="Topo_IIA_bsu_dom2"/>
</dbReference>
<dbReference type="GO" id="GO:0006265">
    <property type="term" value="P:DNA topological change"/>
    <property type="evidence" value="ECO:0007669"/>
    <property type="project" value="UniProtKB-UniRule"/>
</dbReference>
<name>A0A7I9XNK1_9MYCO</name>
<evidence type="ECO:0000256" key="6">
    <source>
        <dbReference type="ARBA" id="ARBA00022842"/>
    </source>
</evidence>
<evidence type="ECO:0000256" key="1">
    <source>
        <dbReference type="ARBA" id="ARBA00000185"/>
    </source>
</evidence>
<comment type="subunit">
    <text evidence="10">Heterotetramer, composed of two GyrA and two GyrB chains. In the heterotetramer, GyrA contains the active site tyrosine that forms a transient covalent intermediate with DNA, while GyrB binds cofactors and catalyzes ATP hydrolysis.</text>
</comment>
<dbReference type="GO" id="GO:0005737">
    <property type="term" value="C:cytoplasm"/>
    <property type="evidence" value="ECO:0007669"/>
    <property type="project" value="UniProtKB-SubCell"/>
</dbReference>
<dbReference type="InterPro" id="IPR011557">
    <property type="entry name" value="GyrB"/>
</dbReference>
<dbReference type="PRINTS" id="PR01159">
    <property type="entry name" value="DNAGYRASEB"/>
</dbReference>
<dbReference type="FunFam" id="3.30.565.10:FF:000002">
    <property type="entry name" value="DNA gyrase subunit B"/>
    <property type="match status" value="1"/>
</dbReference>
<feature type="compositionally biased region" description="Basic and acidic residues" evidence="11">
    <location>
        <begin position="226"/>
        <end position="238"/>
    </location>
</feature>
<dbReference type="SUPFAM" id="SSF54211">
    <property type="entry name" value="Ribosomal protein S5 domain 2-like"/>
    <property type="match status" value="1"/>
</dbReference>
<feature type="site" description="Interaction with DNA" evidence="10">
    <location>
        <position position="479"/>
    </location>
</feature>
<dbReference type="FunFam" id="3.30.230.10:FF:000005">
    <property type="entry name" value="DNA gyrase subunit B"/>
    <property type="match status" value="1"/>
</dbReference>
<dbReference type="InterPro" id="IPR034160">
    <property type="entry name" value="TOPRIM_GyrB"/>
</dbReference>
<keyword evidence="10" id="KW-0963">Cytoplasm</keyword>
<keyword evidence="7 10" id="KW-0799">Topoisomerase</keyword>
<evidence type="ECO:0000313" key="13">
    <source>
        <dbReference type="EMBL" id="GFG71541.1"/>
    </source>
</evidence>
<dbReference type="Gene3D" id="3.30.565.10">
    <property type="entry name" value="Histidine kinase-like ATPase, C-terminal domain"/>
    <property type="match status" value="1"/>
</dbReference>
<dbReference type="InterPro" id="IPR014721">
    <property type="entry name" value="Ribsml_uS5_D2-typ_fold_subgr"/>
</dbReference>
<dbReference type="InterPro" id="IPR000565">
    <property type="entry name" value="Topo_IIA_B"/>
</dbReference>
<dbReference type="GO" id="GO:0034335">
    <property type="term" value="F:DNA negative supercoiling activity"/>
    <property type="evidence" value="ECO:0007669"/>
    <property type="project" value="UniProtKB-ARBA"/>
</dbReference>
<dbReference type="InterPro" id="IPR013760">
    <property type="entry name" value="Topo_IIA-like_dom_sf"/>
</dbReference>
<dbReference type="InterPro" id="IPR006171">
    <property type="entry name" value="TOPRIM_dom"/>
</dbReference>
<dbReference type="InterPro" id="IPR036890">
    <property type="entry name" value="HATPase_C_sf"/>
</dbReference>
<feature type="site" description="Interaction with DNA" evidence="10">
    <location>
        <position position="482"/>
    </location>
</feature>
<dbReference type="Proteomes" id="UP000465263">
    <property type="component" value="Unassembled WGS sequence"/>
</dbReference>
<dbReference type="GO" id="GO:0003677">
    <property type="term" value="F:DNA binding"/>
    <property type="evidence" value="ECO:0007669"/>
    <property type="project" value="UniProtKB-KW"/>
</dbReference>
<reference evidence="13 14" key="1">
    <citation type="journal article" date="2019" name="Emerg. Microbes Infect.">
        <title>Comprehensive subspecies identification of 175 nontuberculous mycobacteria species based on 7547 genomic profiles.</title>
        <authorList>
            <person name="Matsumoto Y."/>
            <person name="Kinjo T."/>
            <person name="Motooka D."/>
            <person name="Nabeya D."/>
            <person name="Jung N."/>
            <person name="Uechi K."/>
            <person name="Horii T."/>
            <person name="Iida T."/>
            <person name="Fujita J."/>
            <person name="Nakamura S."/>
        </authorList>
    </citation>
    <scope>NUCLEOTIDE SEQUENCE [LARGE SCALE GENOMIC DNA]</scope>
    <source>
        <strain evidence="13 14">JCM 16017</strain>
    </source>
</reference>
<dbReference type="InterPro" id="IPR002288">
    <property type="entry name" value="DNA_gyrase_B_C"/>
</dbReference>
<keyword evidence="3 10" id="KW-0479">Metal-binding</keyword>
<evidence type="ECO:0000256" key="4">
    <source>
        <dbReference type="ARBA" id="ARBA00022741"/>
    </source>
</evidence>
<dbReference type="InterPro" id="IPR018522">
    <property type="entry name" value="TopoIIA_CS"/>
</dbReference>
<dbReference type="CDD" id="cd00822">
    <property type="entry name" value="TopoII_Trans_DNA_gyrase"/>
    <property type="match status" value="1"/>
</dbReference>
<dbReference type="Pfam" id="PF01751">
    <property type="entry name" value="Toprim"/>
    <property type="match status" value="1"/>
</dbReference>
<dbReference type="EMBL" id="BLKV01000002">
    <property type="protein sequence ID" value="GFG71541.1"/>
    <property type="molecule type" value="Genomic_DNA"/>
</dbReference>
<protein>
    <recommendedName>
        <fullName evidence="10">DNA gyrase subunit B</fullName>
        <ecNumber evidence="10">5.6.2.2</ecNumber>
    </recommendedName>
</protein>
<dbReference type="InterPro" id="IPR020568">
    <property type="entry name" value="Ribosomal_Su5_D2-typ_SF"/>
</dbReference>
<comment type="subcellular location">
    <subcellularLocation>
        <location evidence="10">Cytoplasm</location>
    </subcellularLocation>
</comment>
<dbReference type="PROSITE" id="PS00177">
    <property type="entry name" value="TOPOISOMERASE_II"/>
    <property type="match status" value="1"/>
</dbReference>
<comment type="miscellaneous">
    <text evidence="10">Few gyrases are as efficient as E.coli at forming negative supercoils. Not all organisms have 2 type II topoisomerases; in organisms with a single type II topoisomerase this enzyme also has to decatenate newly replicated chromosomes.</text>
</comment>
<dbReference type="InterPro" id="IPR003594">
    <property type="entry name" value="HATPase_dom"/>
</dbReference>
<evidence type="ECO:0000256" key="10">
    <source>
        <dbReference type="HAMAP-Rule" id="MF_01898"/>
    </source>
</evidence>
<gene>
    <name evidence="10 13" type="primary">gyrB</name>
    <name evidence="13" type="ORF">MSEN_32610</name>
</gene>
<dbReference type="InterPro" id="IPR013759">
    <property type="entry name" value="Topo_IIA_B_C"/>
</dbReference>
<dbReference type="GO" id="GO:0005524">
    <property type="term" value="F:ATP binding"/>
    <property type="evidence" value="ECO:0007669"/>
    <property type="project" value="UniProtKB-UniRule"/>
</dbReference>
<dbReference type="PANTHER" id="PTHR45866:SF1">
    <property type="entry name" value="DNA GYRASE SUBUNIT B, MITOCHONDRIAL"/>
    <property type="match status" value="1"/>
</dbReference>
<dbReference type="Gene3D" id="3.40.50.670">
    <property type="match status" value="1"/>
</dbReference>
<organism evidence="13 14">
    <name type="scientific">Mycolicibacter senuensis</name>
    <dbReference type="NCBI Taxonomy" id="386913"/>
    <lineage>
        <taxon>Bacteria</taxon>
        <taxon>Bacillati</taxon>
        <taxon>Actinomycetota</taxon>
        <taxon>Actinomycetes</taxon>
        <taxon>Mycobacteriales</taxon>
        <taxon>Mycobacteriaceae</taxon>
        <taxon>Mycolicibacter</taxon>
    </lineage>
</organism>
<dbReference type="Pfam" id="PF02518">
    <property type="entry name" value="HATPase_c"/>
    <property type="match status" value="1"/>
</dbReference>
<keyword evidence="14" id="KW-1185">Reference proteome</keyword>
<dbReference type="HAMAP" id="MF_01898">
    <property type="entry name" value="GyrB"/>
    <property type="match status" value="1"/>
</dbReference>
<keyword evidence="4 10" id="KW-0547">Nucleotide-binding</keyword>
<keyword evidence="6 10" id="KW-0460">Magnesium</keyword>